<protein>
    <submittedName>
        <fullName evidence="1">Lipoprotein</fullName>
    </submittedName>
</protein>
<dbReference type="EMBL" id="CP018791">
    <property type="protein sequence ID" value="ARR02032.1"/>
    <property type="molecule type" value="Genomic_DNA"/>
</dbReference>
<keyword evidence="1" id="KW-0449">Lipoprotein</keyword>
<keyword evidence="4" id="KW-1185">Reference proteome</keyword>
<sequence length="156" mass="17596">MLKNIAIISIALLLAGCWGKSSLHSQANLKNELLAYTQKYDKAQTLLVATYLNPIYQGEFISEFEGSDIFIISIYPANKLPKSITINSKNANFTKLDKDDKLTALTSVNLPWSSHYKADIQAQNTNILNLDITLDDNSTAKLQFQKIARSLYWHTR</sequence>
<gene>
    <name evidence="1" type="ORF">CVIC8964_0616</name>
    <name evidence="2" type="ORF">CVIC9261_03025</name>
</gene>
<accession>A0A1X9T0H1</accession>
<organism evidence="1 3">
    <name type="scientific">Campylobacter vicugnae</name>
    <dbReference type="NCBI Taxonomy" id="1660076"/>
    <lineage>
        <taxon>Bacteria</taxon>
        <taxon>Pseudomonadati</taxon>
        <taxon>Campylobacterota</taxon>
        <taxon>Epsilonproteobacteria</taxon>
        <taxon>Campylobacterales</taxon>
        <taxon>Campylobacteraceae</taxon>
        <taxon>Campylobacter</taxon>
    </lineage>
</organism>
<dbReference type="Proteomes" id="UP001318120">
    <property type="component" value="Chromosome"/>
</dbReference>
<evidence type="ECO:0000313" key="1">
    <source>
        <dbReference type="EMBL" id="ARR02032.1"/>
    </source>
</evidence>
<name>A0A1X9T0H1_9BACT</name>
<evidence type="ECO:0000313" key="2">
    <source>
        <dbReference type="EMBL" id="WWC42315.1"/>
    </source>
</evidence>
<reference evidence="3 4" key="1">
    <citation type="journal article" date="2017" name="Genome Biol. Evol.">
        <title>Comparative Genomic Analysis Identifies a Campylobacter Clade Deficient in Selenium Metabolism.</title>
        <authorList>
            <person name="Miller W.G."/>
            <person name="Yee E."/>
            <person name="Lopes B.S."/>
            <person name="Chapman M.H."/>
            <person name="Huynh S."/>
            <person name="Bono J.L."/>
            <person name="Parker C.T."/>
            <person name="Strachan N.J.C."/>
            <person name="Forbes K.J."/>
        </authorList>
    </citation>
    <scope>NUCLEOTIDE SEQUENCE [LARGE SCALE GENOMIC DNA]</scope>
    <source>
        <strain evidence="1 3">RM8964</strain>
        <strain evidence="2 4">RM9261</strain>
    </source>
</reference>
<dbReference type="OrthoDB" id="5354711at2"/>
<dbReference type="Proteomes" id="UP000194265">
    <property type="component" value="Chromosome"/>
</dbReference>
<dbReference type="KEGG" id="camz:CVIC12175_0614"/>
<dbReference type="STRING" id="1660074.CVIC8964_0616"/>
<evidence type="ECO:0000313" key="4">
    <source>
        <dbReference type="Proteomes" id="UP001318120"/>
    </source>
</evidence>
<dbReference type="AlphaFoldDB" id="A0A1X9T0H1"/>
<reference evidence="2" key="2">
    <citation type="submission" date="2024-02" db="EMBL/GenBank/DDBJ databases">
        <authorList>
            <person name="Miller W.G."/>
            <person name="Yee E."/>
            <person name="Lopes B.S."/>
            <person name="Chapman M.H."/>
            <person name="Huynh S."/>
            <person name="Bono J.L."/>
            <person name="Parker C.T."/>
            <person name="Strachan N.J.C."/>
            <person name="Forbes K.J."/>
        </authorList>
    </citation>
    <scope>NUCLEOTIDE SEQUENCE</scope>
    <source>
        <strain evidence="2">RM9261</strain>
    </source>
</reference>
<proteinExistence type="predicted"/>
<evidence type="ECO:0000313" key="3">
    <source>
        <dbReference type="Proteomes" id="UP000194265"/>
    </source>
</evidence>
<dbReference type="EMBL" id="CP144916">
    <property type="protein sequence ID" value="WWC42315.1"/>
    <property type="molecule type" value="Genomic_DNA"/>
</dbReference>
<dbReference type="RefSeq" id="WP_086248189.1">
    <property type="nucleotide sequence ID" value="NZ_CP018791.1"/>
</dbReference>
<dbReference type="GeneID" id="93113049"/>
<dbReference type="PROSITE" id="PS51257">
    <property type="entry name" value="PROKAR_LIPOPROTEIN"/>
    <property type="match status" value="1"/>
</dbReference>